<dbReference type="PANTHER" id="PTHR36114:SF1">
    <property type="entry name" value="16.7 KDA PROTEIN IN WHIE LOCUS"/>
    <property type="match status" value="1"/>
</dbReference>
<name>A0A5B8LRN2_9HYPH</name>
<dbReference type="EMBL" id="CP042304">
    <property type="protein sequence ID" value="QDZ10182.1"/>
    <property type="molecule type" value="Genomic_DNA"/>
</dbReference>
<dbReference type="InterPro" id="IPR014710">
    <property type="entry name" value="RmlC-like_jellyroll"/>
</dbReference>
<evidence type="ECO:0000313" key="2">
    <source>
        <dbReference type="EMBL" id="QDZ10182.1"/>
    </source>
</evidence>
<dbReference type="RefSeq" id="WP_146288986.1">
    <property type="nucleotide sequence ID" value="NZ_CP042304.1"/>
</dbReference>
<dbReference type="KEGG" id="dea:FPZ08_05130"/>
<dbReference type="SUPFAM" id="SSF51182">
    <property type="entry name" value="RmlC-like cupins"/>
    <property type="match status" value="1"/>
</dbReference>
<feature type="domain" description="Cupin type-2" evidence="1">
    <location>
        <begin position="34"/>
        <end position="98"/>
    </location>
</feature>
<dbReference type="OrthoDB" id="9794183at2"/>
<keyword evidence="3" id="KW-1185">Reference proteome</keyword>
<sequence>MEAPLDIAEKMAQLTEHWRPRVAAEFSGQELRIVKAEGTFPWHFHEDYDEVFIGWKGVVKVEFRDRIVSVHPGQVFVVPRGVEHRTVADTGEVEVLFIAAAGARNTGNVDDHVYTAPVGVQA</sequence>
<dbReference type="Proteomes" id="UP000315364">
    <property type="component" value="Chromosome"/>
</dbReference>
<accession>A0A5B8LRN2</accession>
<dbReference type="InterPro" id="IPR052044">
    <property type="entry name" value="PKS_Associated_Protein"/>
</dbReference>
<gene>
    <name evidence="2" type="ORF">FPZ08_05130</name>
</gene>
<evidence type="ECO:0000313" key="3">
    <source>
        <dbReference type="Proteomes" id="UP000315364"/>
    </source>
</evidence>
<dbReference type="InterPro" id="IPR011051">
    <property type="entry name" value="RmlC_Cupin_sf"/>
</dbReference>
<dbReference type="AlphaFoldDB" id="A0A5B8LRN2"/>
<dbReference type="Gene3D" id="2.60.120.10">
    <property type="entry name" value="Jelly Rolls"/>
    <property type="match status" value="1"/>
</dbReference>
<dbReference type="PANTHER" id="PTHR36114">
    <property type="entry name" value="16.7 KDA PROTEIN IN WHIE LOCUS"/>
    <property type="match status" value="1"/>
</dbReference>
<dbReference type="Pfam" id="PF07883">
    <property type="entry name" value="Cupin_2"/>
    <property type="match status" value="1"/>
</dbReference>
<dbReference type="InterPro" id="IPR013096">
    <property type="entry name" value="Cupin_2"/>
</dbReference>
<evidence type="ECO:0000259" key="1">
    <source>
        <dbReference type="Pfam" id="PF07883"/>
    </source>
</evidence>
<reference evidence="2 3" key="1">
    <citation type="submission" date="2019-07" db="EMBL/GenBank/DDBJ databases">
        <title>Full genome sequence of Devosia sp. Gsoil 520.</title>
        <authorList>
            <person name="Im W.-T."/>
        </authorList>
    </citation>
    <scope>NUCLEOTIDE SEQUENCE [LARGE SCALE GENOMIC DNA]</scope>
    <source>
        <strain evidence="2 3">Gsoil 520</strain>
    </source>
</reference>
<protein>
    <submittedName>
        <fullName evidence="2">Cupin domain-containing protein</fullName>
    </submittedName>
</protein>
<dbReference type="CDD" id="cd02226">
    <property type="entry name" value="cupin_YdbB-like"/>
    <property type="match status" value="1"/>
</dbReference>
<organism evidence="2 3">
    <name type="scientific">Devosia ginsengisoli</name>
    <dbReference type="NCBI Taxonomy" id="400770"/>
    <lineage>
        <taxon>Bacteria</taxon>
        <taxon>Pseudomonadati</taxon>
        <taxon>Pseudomonadota</taxon>
        <taxon>Alphaproteobacteria</taxon>
        <taxon>Hyphomicrobiales</taxon>
        <taxon>Devosiaceae</taxon>
        <taxon>Devosia</taxon>
    </lineage>
</organism>
<proteinExistence type="predicted"/>